<proteinExistence type="predicted"/>
<accession>A0A178IG66</accession>
<evidence type="ECO:0000256" key="1">
    <source>
        <dbReference type="SAM" id="MobiDB-lite"/>
    </source>
</evidence>
<protein>
    <submittedName>
        <fullName evidence="2">Uncharacterized protein</fullName>
    </submittedName>
</protein>
<feature type="compositionally biased region" description="Basic residues" evidence="1">
    <location>
        <begin position="41"/>
        <end position="64"/>
    </location>
</feature>
<gene>
    <name evidence="2" type="ORF">AW736_15950</name>
</gene>
<dbReference type="AlphaFoldDB" id="A0A178IG66"/>
<evidence type="ECO:0000313" key="2">
    <source>
        <dbReference type="EMBL" id="OAM88718.1"/>
    </source>
</evidence>
<comment type="caution">
    <text evidence="2">The sequence shown here is derived from an EMBL/GenBank/DDBJ whole genome shotgun (WGS) entry which is preliminary data.</text>
</comment>
<dbReference type="EMBL" id="LRRQ01000125">
    <property type="protein sequence ID" value="OAM88718.1"/>
    <property type="molecule type" value="Genomic_DNA"/>
</dbReference>
<reference evidence="2 3" key="1">
    <citation type="submission" date="2016-01" db="EMBL/GenBank/DDBJ databases">
        <title>High potential of lignocellulose degradation of a new Verrucomicrobia species.</title>
        <authorList>
            <person name="Wang Y."/>
            <person name="Shi Y."/>
            <person name="Qiu Z."/>
            <person name="Liu S."/>
            <person name="Yang H."/>
        </authorList>
    </citation>
    <scope>NUCLEOTIDE SEQUENCE [LARGE SCALE GENOMIC DNA]</scope>
    <source>
        <strain evidence="2 3">TSB47</strain>
    </source>
</reference>
<feature type="region of interest" description="Disordered" evidence="1">
    <location>
        <begin position="38"/>
        <end position="64"/>
    </location>
</feature>
<organism evidence="2 3">
    <name type="scientific">Termitidicoccus mucosus</name>
    <dbReference type="NCBI Taxonomy" id="1184151"/>
    <lineage>
        <taxon>Bacteria</taxon>
        <taxon>Pseudomonadati</taxon>
        <taxon>Verrucomicrobiota</taxon>
        <taxon>Opitutia</taxon>
        <taxon>Opitutales</taxon>
        <taxon>Opitutaceae</taxon>
        <taxon>Termitidicoccus</taxon>
    </lineage>
</organism>
<name>A0A178IG66_9BACT</name>
<sequence>MAKESQVQHPSVTRYFHDRNLSKEKAFQWALPRGKIERAHPRFTRGKKFKAPAKYGHLRNMHPA</sequence>
<dbReference type="Proteomes" id="UP000078486">
    <property type="component" value="Unassembled WGS sequence"/>
</dbReference>
<keyword evidence="3" id="KW-1185">Reference proteome</keyword>
<evidence type="ECO:0000313" key="3">
    <source>
        <dbReference type="Proteomes" id="UP000078486"/>
    </source>
</evidence>